<evidence type="ECO:0000313" key="1">
    <source>
        <dbReference type="EMBL" id="KAJ0044794.1"/>
    </source>
</evidence>
<dbReference type="Proteomes" id="UP001163603">
    <property type="component" value="Chromosome 3"/>
</dbReference>
<organism evidence="1 2">
    <name type="scientific">Pistacia integerrima</name>
    <dbReference type="NCBI Taxonomy" id="434235"/>
    <lineage>
        <taxon>Eukaryota</taxon>
        <taxon>Viridiplantae</taxon>
        <taxon>Streptophyta</taxon>
        <taxon>Embryophyta</taxon>
        <taxon>Tracheophyta</taxon>
        <taxon>Spermatophyta</taxon>
        <taxon>Magnoliopsida</taxon>
        <taxon>eudicotyledons</taxon>
        <taxon>Gunneridae</taxon>
        <taxon>Pentapetalae</taxon>
        <taxon>rosids</taxon>
        <taxon>malvids</taxon>
        <taxon>Sapindales</taxon>
        <taxon>Anacardiaceae</taxon>
        <taxon>Pistacia</taxon>
    </lineage>
</organism>
<dbReference type="EMBL" id="CM047738">
    <property type="protein sequence ID" value="KAJ0044794.1"/>
    <property type="molecule type" value="Genomic_DNA"/>
</dbReference>
<name>A0ACC0Z303_9ROSI</name>
<protein>
    <submittedName>
        <fullName evidence="1">Uncharacterized protein</fullName>
    </submittedName>
</protein>
<sequence>MSCPVHSILEPLLSDCCHMLMTFTGLTATILLDHIYMPFLI</sequence>
<keyword evidence="2" id="KW-1185">Reference proteome</keyword>
<evidence type="ECO:0000313" key="2">
    <source>
        <dbReference type="Proteomes" id="UP001163603"/>
    </source>
</evidence>
<comment type="caution">
    <text evidence="1">The sequence shown here is derived from an EMBL/GenBank/DDBJ whole genome shotgun (WGS) entry which is preliminary data.</text>
</comment>
<proteinExistence type="predicted"/>
<accession>A0ACC0Z303</accession>
<gene>
    <name evidence="1" type="ORF">Pint_04561</name>
</gene>
<reference evidence="2" key="1">
    <citation type="journal article" date="2023" name="G3 (Bethesda)">
        <title>Genome assembly and association tests identify interacting loci associated with vigor, precocity, and sex in interspecific pistachio rootstocks.</title>
        <authorList>
            <person name="Palmer W."/>
            <person name="Jacygrad E."/>
            <person name="Sagayaradj S."/>
            <person name="Cavanaugh K."/>
            <person name="Han R."/>
            <person name="Bertier L."/>
            <person name="Beede B."/>
            <person name="Kafkas S."/>
            <person name="Golino D."/>
            <person name="Preece J."/>
            <person name="Michelmore R."/>
        </authorList>
    </citation>
    <scope>NUCLEOTIDE SEQUENCE [LARGE SCALE GENOMIC DNA]</scope>
</reference>